<feature type="coiled-coil region" evidence="1">
    <location>
        <begin position="34"/>
        <end position="82"/>
    </location>
</feature>
<feature type="region of interest" description="Disordered" evidence="2">
    <location>
        <begin position="119"/>
        <end position="141"/>
    </location>
</feature>
<evidence type="ECO:0000313" key="4">
    <source>
        <dbReference type="Proteomes" id="UP000662993"/>
    </source>
</evidence>
<protein>
    <submittedName>
        <fullName evidence="3">Uncharacterized protein</fullName>
    </submittedName>
</protein>
<name>A0A866D1H8_9CAUD</name>
<evidence type="ECO:0000256" key="1">
    <source>
        <dbReference type="SAM" id="Coils"/>
    </source>
</evidence>
<organism evidence="3 4">
    <name type="scientific">Aeromonas phage Atoyac1</name>
    <dbReference type="NCBI Taxonomy" id="2767547"/>
    <lineage>
        <taxon>Viruses</taxon>
        <taxon>Duplodnaviria</taxon>
        <taxon>Heunggongvirae</taxon>
        <taxon>Uroviricota</taxon>
        <taxon>Caudoviricetes</taxon>
        <taxon>Autographivirales</taxon>
        <taxon>Autonotataviridae</taxon>
        <taxon>Melnykvirinae</taxon>
        <taxon>Atoyacvirus</taxon>
        <taxon>Atoyacvirus atoyac1</taxon>
    </lineage>
</organism>
<evidence type="ECO:0000313" key="3">
    <source>
        <dbReference type="EMBL" id="QOC54196.1"/>
    </source>
</evidence>
<dbReference type="Proteomes" id="UP000662993">
    <property type="component" value="Segment"/>
</dbReference>
<keyword evidence="4" id="KW-1185">Reference proteome</keyword>
<accession>A0A866D1H8</accession>
<reference evidence="3 4" key="1">
    <citation type="journal article" date="2020" name="bioRxiv">
        <title>Dynamics of infection in a novel group of promiscuous phages and hosts of multiple bacterial genera retrieved from river communities.</title>
        <authorList>
            <person name="Cazares D."/>
            <person name="Cazares A."/>
            <person name="Figueroa W."/>
            <person name="Guarneros G."/>
            <person name="Edwards R.A."/>
            <person name="Vinuesa P."/>
        </authorList>
    </citation>
    <scope>NUCLEOTIDE SEQUENCE [LARGE SCALE GENOMIC DNA]</scope>
</reference>
<gene>
    <name evidence="3" type="ORF">Atoyac1_16</name>
</gene>
<keyword evidence="1" id="KW-0175">Coiled coil</keyword>
<sequence length="141" mass="15344">MYQVSLGTKVLVLALLVALSGLLGVTAWHYKGKAEESAKALQSLTREYVQLEDQYVTFTEQVESADKQARDTRDKRDDIKENTRAAIARVSALQPNGPAGDALVDPRIVDELRYAACRTQGNPSACTRGPDSAYGSSRDSP</sequence>
<proteinExistence type="predicted"/>
<dbReference type="EMBL" id="MT682386">
    <property type="protein sequence ID" value="QOC54196.1"/>
    <property type="molecule type" value="Genomic_DNA"/>
</dbReference>
<evidence type="ECO:0000256" key="2">
    <source>
        <dbReference type="SAM" id="MobiDB-lite"/>
    </source>
</evidence>